<evidence type="ECO:0000313" key="3">
    <source>
        <dbReference type="Proteomes" id="UP001066276"/>
    </source>
</evidence>
<accession>A0AAV7WEB5</accession>
<dbReference type="EMBL" id="JANPWB010000002">
    <property type="protein sequence ID" value="KAJ1211379.1"/>
    <property type="molecule type" value="Genomic_DNA"/>
</dbReference>
<dbReference type="Proteomes" id="UP001066276">
    <property type="component" value="Chromosome 1_2"/>
</dbReference>
<feature type="region of interest" description="Disordered" evidence="1">
    <location>
        <begin position="131"/>
        <end position="248"/>
    </location>
</feature>
<evidence type="ECO:0000313" key="2">
    <source>
        <dbReference type="EMBL" id="KAJ1211379.1"/>
    </source>
</evidence>
<dbReference type="AlphaFoldDB" id="A0AAV7WEB5"/>
<sequence length="276" mass="29590">MRTEYWYSILLWRCPCTSNEKCRYRAPDRPPALPQPRPRPAGSSTDSEHPLPQQLHPQQALVLTHRCPEANPLPPGAASVCVLHKSPHRIPWEPAQLEGPTRADRERRKIQAPGHTPASLRGATEVTAATAEVGPRAHLTRPPRWHRSHTSHLRGDTEVTLWHRRGGTGDAPKPHASRRGDAGPGTQVTPQPGTESTAKNQASGAQPSQAGGDTWPGREGAGAGEVRSSATKHRPEDAAAPPLSAVRPAPLCQCVTPAAARPSSAGGLPRFISLLT</sequence>
<evidence type="ECO:0000256" key="1">
    <source>
        <dbReference type="SAM" id="MobiDB-lite"/>
    </source>
</evidence>
<feature type="compositionally biased region" description="Pro residues" evidence="1">
    <location>
        <begin position="29"/>
        <end position="39"/>
    </location>
</feature>
<proteinExistence type="predicted"/>
<keyword evidence="3" id="KW-1185">Reference proteome</keyword>
<comment type="caution">
    <text evidence="2">The sequence shown here is derived from an EMBL/GenBank/DDBJ whole genome shotgun (WGS) entry which is preliminary data.</text>
</comment>
<feature type="compositionally biased region" description="Basic residues" evidence="1">
    <location>
        <begin position="138"/>
        <end position="152"/>
    </location>
</feature>
<organism evidence="2 3">
    <name type="scientific">Pleurodeles waltl</name>
    <name type="common">Iberian ribbed newt</name>
    <dbReference type="NCBI Taxonomy" id="8319"/>
    <lineage>
        <taxon>Eukaryota</taxon>
        <taxon>Metazoa</taxon>
        <taxon>Chordata</taxon>
        <taxon>Craniata</taxon>
        <taxon>Vertebrata</taxon>
        <taxon>Euteleostomi</taxon>
        <taxon>Amphibia</taxon>
        <taxon>Batrachia</taxon>
        <taxon>Caudata</taxon>
        <taxon>Salamandroidea</taxon>
        <taxon>Salamandridae</taxon>
        <taxon>Pleurodelinae</taxon>
        <taxon>Pleurodeles</taxon>
    </lineage>
</organism>
<gene>
    <name evidence="2" type="ORF">NDU88_006739</name>
</gene>
<feature type="compositionally biased region" description="Polar residues" evidence="1">
    <location>
        <begin position="186"/>
        <end position="211"/>
    </location>
</feature>
<name>A0AAV7WEB5_PLEWA</name>
<feature type="region of interest" description="Disordered" evidence="1">
    <location>
        <begin position="25"/>
        <end position="55"/>
    </location>
</feature>
<reference evidence="2" key="1">
    <citation type="journal article" date="2022" name="bioRxiv">
        <title>Sequencing and chromosome-scale assembly of the giantPleurodeles waltlgenome.</title>
        <authorList>
            <person name="Brown T."/>
            <person name="Elewa A."/>
            <person name="Iarovenko S."/>
            <person name="Subramanian E."/>
            <person name="Araus A.J."/>
            <person name="Petzold A."/>
            <person name="Susuki M."/>
            <person name="Suzuki K.-i.T."/>
            <person name="Hayashi T."/>
            <person name="Toyoda A."/>
            <person name="Oliveira C."/>
            <person name="Osipova E."/>
            <person name="Leigh N.D."/>
            <person name="Simon A."/>
            <person name="Yun M.H."/>
        </authorList>
    </citation>
    <scope>NUCLEOTIDE SEQUENCE</scope>
    <source>
        <strain evidence="2">20211129_DDA</strain>
        <tissue evidence="2">Liver</tissue>
    </source>
</reference>
<protein>
    <submittedName>
        <fullName evidence="2">Uncharacterized protein</fullName>
    </submittedName>
</protein>